<dbReference type="GO" id="GO:0046872">
    <property type="term" value="F:metal ion binding"/>
    <property type="evidence" value="ECO:0007669"/>
    <property type="project" value="UniProtKB-KW"/>
</dbReference>
<organism evidence="13">
    <name type="scientific">Accumulibacter regalis</name>
    <dbReference type="NCBI Taxonomy" id="522306"/>
    <lineage>
        <taxon>Bacteria</taxon>
        <taxon>Pseudomonadati</taxon>
        <taxon>Pseudomonadota</taxon>
        <taxon>Betaproteobacteria</taxon>
        <taxon>Candidatus Accumulibacter</taxon>
    </lineage>
</organism>
<dbReference type="HOGENOM" id="CLU_041525_0_0_4"/>
<protein>
    <submittedName>
        <fullName evidence="13">Cytochrome oxidase assembly</fullName>
    </submittedName>
</protein>
<evidence type="ECO:0000256" key="2">
    <source>
        <dbReference type="ARBA" id="ARBA00022475"/>
    </source>
</evidence>
<evidence type="ECO:0000256" key="12">
    <source>
        <dbReference type="SAM" id="Phobius"/>
    </source>
</evidence>
<dbReference type="PANTHER" id="PTHR35457">
    <property type="entry name" value="HEME A SYNTHASE"/>
    <property type="match status" value="1"/>
</dbReference>
<keyword evidence="3 12" id="KW-0812">Transmembrane</keyword>
<keyword evidence="2" id="KW-1003">Cell membrane</keyword>
<keyword evidence="9 12" id="KW-0472">Membrane</keyword>
<evidence type="ECO:0000256" key="3">
    <source>
        <dbReference type="ARBA" id="ARBA00022692"/>
    </source>
</evidence>
<feature type="transmembrane region" description="Helical" evidence="12">
    <location>
        <begin position="285"/>
        <end position="306"/>
    </location>
</feature>
<comment type="pathway">
    <text evidence="11">Porphyrin-containing compound metabolism.</text>
</comment>
<evidence type="ECO:0000256" key="9">
    <source>
        <dbReference type="ARBA" id="ARBA00023136"/>
    </source>
</evidence>
<name>C7RV17_ACCRE</name>
<sequence length="308" mass="32061" precursor="true">MIASQALRLRNIRTTALLLSALSLLVVVLSAHLRLAGAGLGCADWPACYGQLLAGEPQALHFGFVRLLHRATASLSLLFAGYLAWQCLRRPAVESAGRSATLLLLLMLVLSALGIWSSDPRLALVSFLNIMGGLGLVTFSWRVVLAARPRSLLDTATPPTLRLRLGAGLLSLTVVLGALIGAGYAALACASFPDCGGNWWPVAAGWASLRPFAALTGPPLAGDPGGMTLHLLHRYAALATLLVLGSAGVQALADPTRRQAAVALLLLLASEVALGSLMVLSGFNLWMAISHGACAAMLLAAVATLLRR</sequence>
<keyword evidence="5 12" id="KW-1133">Transmembrane helix</keyword>
<keyword evidence="10" id="KW-1015">Disulfide bond</keyword>
<evidence type="ECO:0000256" key="7">
    <source>
        <dbReference type="ARBA" id="ARBA00023004"/>
    </source>
</evidence>
<keyword evidence="7" id="KW-0408">Iron</keyword>
<evidence type="ECO:0000256" key="5">
    <source>
        <dbReference type="ARBA" id="ARBA00022989"/>
    </source>
</evidence>
<reference evidence="13" key="1">
    <citation type="submission" date="2009-08" db="EMBL/GenBank/DDBJ databases">
        <authorList>
            <consortium name="US DOE Joint Genome Institute"/>
            <person name="Lucas S."/>
            <person name="Copeland A."/>
            <person name="Lapidus A."/>
            <person name="Glavina del Rio T."/>
            <person name="Dalin E."/>
            <person name="Tice H."/>
            <person name="Bruce D."/>
            <person name="Barry K."/>
            <person name="Pitluck S."/>
            <person name="Lowry S."/>
            <person name="Larimer F."/>
            <person name="Land M."/>
            <person name="Hauser L."/>
            <person name="Kyrpides N."/>
            <person name="Ivanova N."/>
            <person name="McMahon K.D."/>
            <person name="Hugenholtz P."/>
        </authorList>
    </citation>
    <scope>NUCLEOTIDE SEQUENCE</scope>
    <source>
        <strain evidence="13">UW-1</strain>
    </source>
</reference>
<evidence type="ECO:0000256" key="4">
    <source>
        <dbReference type="ARBA" id="ARBA00022723"/>
    </source>
</evidence>
<reference evidence="13" key="2">
    <citation type="submission" date="2009-09" db="EMBL/GenBank/DDBJ databases">
        <title>Complete sequence of chromosome of Candidatus Accumulibacter phosphatis clade IIA str. UW-1.</title>
        <authorList>
            <consortium name="US DOE Joint Genome Institute"/>
            <person name="Martin H.G."/>
            <person name="Ivanova N."/>
            <person name="Kunin V."/>
            <person name="Warnecke F."/>
            <person name="Barry K."/>
            <person name="He S."/>
            <person name="Salamov A."/>
            <person name="Szeto E."/>
            <person name="Dalin E."/>
            <person name="Pangilinan J.L."/>
            <person name="Lapidus A."/>
            <person name="Lowry S."/>
            <person name="Kyrpides N.C."/>
            <person name="McMahon K.D."/>
            <person name="Hugenholtz P."/>
        </authorList>
    </citation>
    <scope>NUCLEOTIDE SEQUENCE [LARGE SCALE GENOMIC DNA]</scope>
    <source>
        <strain evidence="13">UW-1</strain>
    </source>
</reference>
<evidence type="ECO:0000256" key="8">
    <source>
        <dbReference type="ARBA" id="ARBA00023133"/>
    </source>
</evidence>
<dbReference type="PANTHER" id="PTHR35457:SF1">
    <property type="entry name" value="HEME A SYNTHASE"/>
    <property type="match status" value="1"/>
</dbReference>
<dbReference type="InterPro" id="IPR003780">
    <property type="entry name" value="COX15/CtaA_fam"/>
</dbReference>
<feature type="transmembrane region" description="Helical" evidence="12">
    <location>
        <begin position="97"/>
        <end position="116"/>
    </location>
</feature>
<dbReference type="eggNOG" id="COG1612">
    <property type="taxonomic scope" value="Bacteria"/>
</dbReference>
<comment type="subcellular location">
    <subcellularLocation>
        <location evidence="1">Membrane</location>
        <topology evidence="1">Multi-pass membrane protein</topology>
    </subcellularLocation>
</comment>
<dbReference type="KEGG" id="app:CAP2UW1_1794"/>
<proteinExistence type="predicted"/>
<accession>C7RV17</accession>
<dbReference type="GO" id="GO:0016020">
    <property type="term" value="C:membrane"/>
    <property type="evidence" value="ECO:0007669"/>
    <property type="project" value="UniProtKB-SubCell"/>
</dbReference>
<evidence type="ECO:0000256" key="6">
    <source>
        <dbReference type="ARBA" id="ARBA00023002"/>
    </source>
</evidence>
<keyword evidence="8" id="KW-0350">Heme biosynthesis</keyword>
<dbReference type="Pfam" id="PF02628">
    <property type="entry name" value="COX15-CtaA"/>
    <property type="match status" value="1"/>
</dbReference>
<dbReference type="AlphaFoldDB" id="C7RV17"/>
<feature type="transmembrane region" description="Helical" evidence="12">
    <location>
        <begin position="67"/>
        <end position="85"/>
    </location>
</feature>
<keyword evidence="4" id="KW-0479">Metal-binding</keyword>
<dbReference type="InterPro" id="IPR050450">
    <property type="entry name" value="COX15/CtaA_HemeA_synthase"/>
</dbReference>
<feature type="transmembrane region" description="Helical" evidence="12">
    <location>
        <begin position="122"/>
        <end position="144"/>
    </location>
</feature>
<dbReference type="GO" id="GO:0006784">
    <property type="term" value="P:heme A biosynthetic process"/>
    <property type="evidence" value="ECO:0007669"/>
    <property type="project" value="InterPro"/>
</dbReference>
<evidence type="ECO:0000256" key="10">
    <source>
        <dbReference type="ARBA" id="ARBA00023157"/>
    </source>
</evidence>
<evidence type="ECO:0000256" key="11">
    <source>
        <dbReference type="ARBA" id="ARBA00023444"/>
    </source>
</evidence>
<dbReference type="EMBL" id="CP001715">
    <property type="protein sequence ID" value="ACV35096.1"/>
    <property type="molecule type" value="Genomic_DNA"/>
</dbReference>
<keyword evidence="6" id="KW-0560">Oxidoreductase</keyword>
<feature type="transmembrane region" description="Helical" evidence="12">
    <location>
        <begin position="260"/>
        <end position="279"/>
    </location>
</feature>
<evidence type="ECO:0000313" key="13">
    <source>
        <dbReference type="EMBL" id="ACV35096.1"/>
    </source>
</evidence>
<evidence type="ECO:0000256" key="1">
    <source>
        <dbReference type="ARBA" id="ARBA00004141"/>
    </source>
</evidence>
<feature type="transmembrane region" description="Helical" evidence="12">
    <location>
        <begin position="235"/>
        <end position="253"/>
    </location>
</feature>
<feature type="transmembrane region" description="Helical" evidence="12">
    <location>
        <begin position="165"/>
        <end position="187"/>
    </location>
</feature>
<dbReference type="GO" id="GO:0016491">
    <property type="term" value="F:oxidoreductase activity"/>
    <property type="evidence" value="ECO:0007669"/>
    <property type="project" value="UniProtKB-KW"/>
</dbReference>
<dbReference type="STRING" id="522306.CAP2UW1_1794"/>
<gene>
    <name evidence="13" type="ordered locus">CAP2UW1_1794</name>
</gene>